<keyword evidence="4 6" id="KW-0012">Acyltransferase</keyword>
<comment type="catalytic activity">
    <reaction evidence="6 7">
        <text>octanoyl-[ACP] + L-lysyl-[protein] = N(6)-octanoyl-L-lysyl-[protein] + holo-[ACP] + H(+)</text>
        <dbReference type="Rhea" id="RHEA:17665"/>
        <dbReference type="Rhea" id="RHEA-COMP:9636"/>
        <dbReference type="Rhea" id="RHEA-COMP:9685"/>
        <dbReference type="Rhea" id="RHEA-COMP:9752"/>
        <dbReference type="Rhea" id="RHEA-COMP:9928"/>
        <dbReference type="ChEBI" id="CHEBI:15378"/>
        <dbReference type="ChEBI" id="CHEBI:29969"/>
        <dbReference type="ChEBI" id="CHEBI:64479"/>
        <dbReference type="ChEBI" id="CHEBI:78463"/>
        <dbReference type="ChEBI" id="CHEBI:78809"/>
        <dbReference type="EC" id="2.3.1.181"/>
    </reaction>
</comment>
<comment type="pathway">
    <text evidence="1 6 7">Protein modification; protein lipoylation via endogenous pathway; protein N(6)-(lipoyl)lysine from octanoyl-[acyl-carrier-protein]: step 1/2.</text>
</comment>
<dbReference type="EMBL" id="BMOB01000001">
    <property type="protein sequence ID" value="GGI75998.1"/>
    <property type="molecule type" value="Genomic_DNA"/>
</dbReference>
<evidence type="ECO:0000256" key="2">
    <source>
        <dbReference type="ARBA" id="ARBA00022490"/>
    </source>
</evidence>
<reference evidence="12" key="1">
    <citation type="journal article" date="2014" name="Int. J. Syst. Evol. Microbiol.">
        <title>Complete genome sequence of Corynebacterium casei LMG S-19264T (=DSM 44701T), isolated from a smear-ripened cheese.</title>
        <authorList>
            <consortium name="US DOE Joint Genome Institute (JGI-PGF)"/>
            <person name="Walter F."/>
            <person name="Albersmeier A."/>
            <person name="Kalinowski J."/>
            <person name="Ruckert C."/>
        </authorList>
    </citation>
    <scope>NUCLEOTIDE SEQUENCE</scope>
    <source>
        <strain evidence="12">JCM 13919</strain>
    </source>
</reference>
<evidence type="ECO:0000256" key="8">
    <source>
        <dbReference type="PIRSR" id="PIRSR016262-1"/>
    </source>
</evidence>
<dbReference type="Pfam" id="PF21948">
    <property type="entry name" value="LplA-B_cat"/>
    <property type="match status" value="1"/>
</dbReference>
<evidence type="ECO:0000256" key="5">
    <source>
        <dbReference type="ARBA" id="ARBA00024732"/>
    </source>
</evidence>
<feature type="binding site" evidence="6 9">
    <location>
        <begin position="147"/>
        <end position="149"/>
    </location>
    <ligand>
        <name>substrate</name>
    </ligand>
</feature>
<comment type="miscellaneous">
    <text evidence="6">In the reaction, the free carboxyl group of octanoic acid is attached via an amide linkage to the epsilon-amino group of a specific lysine residue of lipoyl domains of lipoate-dependent enzymes.</text>
</comment>
<dbReference type="AlphaFoldDB" id="A0A917N9T9"/>
<comment type="similarity">
    <text evidence="6 7">Belongs to the LipB family.</text>
</comment>
<evidence type="ECO:0000313" key="12">
    <source>
        <dbReference type="EMBL" id="GGI75998.1"/>
    </source>
</evidence>
<evidence type="ECO:0000256" key="9">
    <source>
        <dbReference type="PIRSR" id="PIRSR016262-2"/>
    </source>
</evidence>
<feature type="binding site" evidence="6 9">
    <location>
        <begin position="67"/>
        <end position="74"/>
    </location>
    <ligand>
        <name>substrate</name>
    </ligand>
</feature>
<evidence type="ECO:0000256" key="3">
    <source>
        <dbReference type="ARBA" id="ARBA00022679"/>
    </source>
</evidence>
<evidence type="ECO:0000259" key="11">
    <source>
        <dbReference type="PROSITE" id="PS51733"/>
    </source>
</evidence>
<dbReference type="InterPro" id="IPR000544">
    <property type="entry name" value="Octanoyltransferase"/>
</dbReference>
<dbReference type="NCBIfam" id="NF010922">
    <property type="entry name" value="PRK14342.1"/>
    <property type="match status" value="1"/>
</dbReference>
<feature type="binding site" evidence="6 9">
    <location>
        <begin position="134"/>
        <end position="136"/>
    </location>
    <ligand>
        <name>substrate</name>
    </ligand>
</feature>
<evidence type="ECO:0000256" key="7">
    <source>
        <dbReference type="PIRNR" id="PIRNR016262"/>
    </source>
</evidence>
<sequence length="203" mass="23082">MIRIRRFSIQPYEPIWTEMKQFTAGRDEHTLDELWLLEHPPVYTQGQAGKPEHLLNPQHIPVIKSDRGGQITYHGPGQLVGYVLMDLRRRNMGIRTLVCRLEQVLIALLDNLGINAQTKCGAPGVYVDNKKIASIGLRVKNGCTYHGIALNVAMDLSPFKGINPCGYEKMEMVQIKDFISEIQFEAVKEQFAQLFLTSFEQEP</sequence>
<dbReference type="PANTHER" id="PTHR10993">
    <property type="entry name" value="OCTANOYLTRANSFERASE"/>
    <property type="match status" value="1"/>
</dbReference>
<evidence type="ECO:0000256" key="6">
    <source>
        <dbReference type="HAMAP-Rule" id="MF_00013"/>
    </source>
</evidence>
<dbReference type="OrthoDB" id="9787061at2"/>
<comment type="function">
    <text evidence="5 6 7">Catalyzes the transfer of endogenously produced octanoic acid from octanoyl-acyl-carrier-protein onto the lipoyl domains of lipoate-dependent enzymes. Lipoyl-ACP can also act as a substrate although octanoyl-ACP is likely to be the physiological substrate.</text>
</comment>
<dbReference type="GO" id="GO:0009249">
    <property type="term" value="P:protein lipoylation"/>
    <property type="evidence" value="ECO:0007669"/>
    <property type="project" value="InterPro"/>
</dbReference>
<gene>
    <name evidence="6 12" type="primary">lipB</name>
    <name evidence="12" type="ORF">GCM10007966_01100</name>
</gene>
<evidence type="ECO:0000313" key="13">
    <source>
        <dbReference type="Proteomes" id="UP000630149"/>
    </source>
</evidence>
<dbReference type="NCBIfam" id="TIGR00214">
    <property type="entry name" value="lipB"/>
    <property type="match status" value="1"/>
</dbReference>
<evidence type="ECO:0000256" key="10">
    <source>
        <dbReference type="PIRSR" id="PIRSR016262-3"/>
    </source>
</evidence>
<dbReference type="FunFam" id="3.30.930.10:FF:000020">
    <property type="entry name" value="Octanoyltransferase"/>
    <property type="match status" value="1"/>
</dbReference>
<keyword evidence="3 6" id="KW-0808">Transferase</keyword>
<evidence type="ECO:0000256" key="1">
    <source>
        <dbReference type="ARBA" id="ARBA00004821"/>
    </source>
</evidence>
<comment type="caution">
    <text evidence="12">The sequence shown here is derived from an EMBL/GenBank/DDBJ whole genome shotgun (WGS) entry which is preliminary data.</text>
</comment>
<dbReference type="PROSITE" id="PS01313">
    <property type="entry name" value="LIPB"/>
    <property type="match status" value="1"/>
</dbReference>
<accession>A0A917N9T9</accession>
<dbReference type="Proteomes" id="UP000630149">
    <property type="component" value="Unassembled WGS sequence"/>
</dbReference>
<dbReference type="HAMAP" id="MF_00013">
    <property type="entry name" value="LipB"/>
    <property type="match status" value="1"/>
</dbReference>
<dbReference type="InterPro" id="IPR004143">
    <property type="entry name" value="BPL_LPL_catalytic"/>
</dbReference>
<protein>
    <recommendedName>
        <fullName evidence="6 7">Octanoyltransferase</fullName>
        <ecNumber evidence="6 7">2.3.1.181</ecNumber>
    </recommendedName>
    <alternativeName>
        <fullName evidence="6">Lipoate-protein ligase B</fullName>
    </alternativeName>
    <alternativeName>
        <fullName evidence="6">Lipoyl/octanoyl transferase</fullName>
    </alternativeName>
    <alternativeName>
        <fullName evidence="6">Octanoyl-[acyl-carrier-protein]-protein N-octanoyltransferase</fullName>
    </alternativeName>
</protein>
<reference evidence="12" key="2">
    <citation type="submission" date="2020-09" db="EMBL/GenBank/DDBJ databases">
        <authorList>
            <person name="Sun Q."/>
            <person name="Ohkuma M."/>
        </authorList>
    </citation>
    <scope>NUCLEOTIDE SEQUENCE</scope>
    <source>
        <strain evidence="12">JCM 13919</strain>
    </source>
</reference>
<organism evidence="12 13">
    <name type="scientific">Legionella impletisoli</name>
    <dbReference type="NCBI Taxonomy" id="343510"/>
    <lineage>
        <taxon>Bacteria</taxon>
        <taxon>Pseudomonadati</taxon>
        <taxon>Pseudomonadota</taxon>
        <taxon>Gammaproteobacteria</taxon>
        <taxon>Legionellales</taxon>
        <taxon>Legionellaceae</taxon>
        <taxon>Legionella</taxon>
    </lineage>
</organism>
<dbReference type="Gene3D" id="3.30.930.10">
    <property type="entry name" value="Bira Bifunctional Protein, Domain 2"/>
    <property type="match status" value="1"/>
</dbReference>
<feature type="domain" description="BPL/LPL catalytic" evidence="11">
    <location>
        <begin position="28"/>
        <end position="203"/>
    </location>
</feature>
<feature type="active site" description="Acyl-thioester intermediate" evidence="6 8">
    <location>
        <position position="165"/>
    </location>
</feature>
<keyword evidence="13" id="KW-1185">Reference proteome</keyword>
<dbReference type="PANTHER" id="PTHR10993:SF7">
    <property type="entry name" value="LIPOYLTRANSFERASE 2, MITOCHONDRIAL-RELATED"/>
    <property type="match status" value="1"/>
</dbReference>
<dbReference type="CDD" id="cd16444">
    <property type="entry name" value="LipB"/>
    <property type="match status" value="1"/>
</dbReference>
<dbReference type="GO" id="GO:0033819">
    <property type="term" value="F:lipoyl(octanoyl) transferase activity"/>
    <property type="evidence" value="ECO:0007669"/>
    <property type="project" value="UniProtKB-EC"/>
</dbReference>
<dbReference type="PROSITE" id="PS51733">
    <property type="entry name" value="BPL_LPL_CATALYTIC"/>
    <property type="match status" value="1"/>
</dbReference>
<keyword evidence="2 6" id="KW-0963">Cytoplasm</keyword>
<dbReference type="PIRSF" id="PIRSF016262">
    <property type="entry name" value="LPLase"/>
    <property type="match status" value="1"/>
</dbReference>
<name>A0A917N9T9_9GAMM</name>
<dbReference type="GO" id="GO:0005737">
    <property type="term" value="C:cytoplasm"/>
    <property type="evidence" value="ECO:0007669"/>
    <property type="project" value="UniProtKB-SubCell"/>
</dbReference>
<dbReference type="InterPro" id="IPR020605">
    <property type="entry name" value="Octanoyltransferase_CS"/>
</dbReference>
<dbReference type="SUPFAM" id="SSF55681">
    <property type="entry name" value="Class II aaRS and biotin synthetases"/>
    <property type="match status" value="1"/>
</dbReference>
<feature type="site" description="Lowers pKa of active site Cys" evidence="6 10">
    <location>
        <position position="131"/>
    </location>
</feature>
<dbReference type="InterPro" id="IPR045864">
    <property type="entry name" value="aa-tRNA-synth_II/BPL/LPL"/>
</dbReference>
<evidence type="ECO:0000256" key="4">
    <source>
        <dbReference type="ARBA" id="ARBA00023315"/>
    </source>
</evidence>
<dbReference type="EC" id="2.3.1.181" evidence="6 7"/>
<proteinExistence type="inferred from homology"/>
<comment type="subcellular location">
    <subcellularLocation>
        <location evidence="6">Cytoplasm</location>
    </subcellularLocation>
</comment>